<dbReference type="GO" id="GO:0004109">
    <property type="term" value="F:coproporphyrinogen oxidase activity"/>
    <property type="evidence" value="ECO:0007669"/>
    <property type="project" value="InterPro"/>
</dbReference>
<dbReference type="InterPro" id="IPR004559">
    <property type="entry name" value="HemW-like"/>
</dbReference>
<dbReference type="SFLD" id="SFLDS00029">
    <property type="entry name" value="Radical_SAM"/>
    <property type="match status" value="1"/>
</dbReference>
<dbReference type="GO" id="GO:0046872">
    <property type="term" value="F:metal ion binding"/>
    <property type="evidence" value="ECO:0007669"/>
    <property type="project" value="UniProtKB-UniRule"/>
</dbReference>
<evidence type="ECO:0000256" key="2">
    <source>
        <dbReference type="RuleBase" id="RU364116"/>
    </source>
</evidence>
<dbReference type="Pfam" id="PF04055">
    <property type="entry name" value="Radical_SAM"/>
    <property type="match status" value="1"/>
</dbReference>
<comment type="similarity">
    <text evidence="1">Belongs to the anaerobic coproporphyrinogen-III oxidase family. HemW subfamily.</text>
</comment>
<dbReference type="InterPro" id="IPR010723">
    <property type="entry name" value="HemN_C"/>
</dbReference>
<keyword evidence="2" id="KW-0411">Iron-sulfur</keyword>
<protein>
    <recommendedName>
        <fullName evidence="2">Heme chaperone HemW</fullName>
    </recommendedName>
</protein>
<keyword evidence="2" id="KW-0349">Heme</keyword>
<dbReference type="GO" id="GO:0051539">
    <property type="term" value="F:4 iron, 4 sulfur cluster binding"/>
    <property type="evidence" value="ECO:0007669"/>
    <property type="project" value="UniProtKB-UniRule"/>
</dbReference>
<dbReference type="GO" id="GO:0005737">
    <property type="term" value="C:cytoplasm"/>
    <property type="evidence" value="ECO:0007669"/>
    <property type="project" value="UniProtKB-SubCell"/>
</dbReference>
<dbReference type="NCBIfam" id="TIGR00539">
    <property type="entry name" value="hemN_rel"/>
    <property type="match status" value="1"/>
</dbReference>
<name>A0A940X754_9FLAO</name>
<dbReference type="SFLD" id="SFLDG01065">
    <property type="entry name" value="anaerobic_coproporphyrinogen-I"/>
    <property type="match status" value="1"/>
</dbReference>
<dbReference type="InterPro" id="IPR007197">
    <property type="entry name" value="rSAM"/>
</dbReference>
<dbReference type="PANTHER" id="PTHR13932:SF5">
    <property type="entry name" value="RADICAL S-ADENOSYL METHIONINE DOMAIN-CONTAINING PROTEIN 1, MITOCHONDRIAL"/>
    <property type="match status" value="1"/>
</dbReference>
<evidence type="ECO:0000256" key="1">
    <source>
        <dbReference type="ARBA" id="ARBA00006100"/>
    </source>
</evidence>
<dbReference type="PROSITE" id="PS51918">
    <property type="entry name" value="RADICAL_SAM"/>
    <property type="match status" value="1"/>
</dbReference>
<comment type="function">
    <text evidence="2">Probably acts as a heme chaperone, transferring heme to an unknown acceptor. Binds one molecule of heme per monomer, possibly covalently. Binds 1 [4Fe-4S] cluster. The cluster is coordinated with 3 cysteines and an exchangeable S-adenosyl-L-methionine.</text>
</comment>
<organism evidence="4 5">
    <name type="scientific">Flavobacterium geliluteum</name>
    <dbReference type="NCBI Taxonomy" id="2816120"/>
    <lineage>
        <taxon>Bacteria</taxon>
        <taxon>Pseudomonadati</taxon>
        <taxon>Bacteroidota</taxon>
        <taxon>Flavobacteriia</taxon>
        <taxon>Flavobacteriales</taxon>
        <taxon>Flavobacteriaceae</taxon>
        <taxon>Flavobacterium</taxon>
    </lineage>
</organism>
<dbReference type="InterPro" id="IPR034505">
    <property type="entry name" value="Coproporphyrinogen-III_oxidase"/>
</dbReference>
<comment type="caution">
    <text evidence="4">The sequence shown here is derived from an EMBL/GenBank/DDBJ whole genome shotgun (WGS) entry which is preliminary data.</text>
</comment>
<reference evidence="4 5" key="1">
    <citation type="submission" date="2021-03" db="EMBL/GenBank/DDBJ databases">
        <title>Flavobacterium Flabelliformis Sp. Nov. And Flavobacterium Geliluteum Sp. Nov., Two Novel Multidrug Resistant Psychrophilic Species Isolated From Antarctica.</title>
        <authorList>
            <person name="Kralova S."/>
            <person name="Busse H.J."/>
            <person name="Bezdicek M."/>
            <person name="Nykrynova M."/>
            <person name="Kroupova E."/>
            <person name="Krsek D."/>
            <person name="Sedlacek I."/>
        </authorList>
    </citation>
    <scope>NUCLEOTIDE SEQUENCE [LARGE SCALE GENOMIC DNA]</scope>
    <source>
        <strain evidence="4 5">P7388</strain>
    </source>
</reference>
<dbReference type="Gene3D" id="3.80.30.20">
    <property type="entry name" value="tm_1862 like domain"/>
    <property type="match status" value="1"/>
</dbReference>
<dbReference type="SFLD" id="SFLDF00562">
    <property type="entry name" value="HemN-like__clustered_with_heat"/>
    <property type="match status" value="1"/>
</dbReference>
<proteinExistence type="inferred from homology"/>
<keyword evidence="2" id="KW-0963">Cytoplasm</keyword>
<feature type="domain" description="Radical SAM core" evidence="3">
    <location>
        <begin position="1"/>
        <end position="227"/>
    </location>
</feature>
<accession>A0A940X754</accession>
<dbReference type="Pfam" id="PF06969">
    <property type="entry name" value="HemN_C"/>
    <property type="match status" value="1"/>
</dbReference>
<keyword evidence="2" id="KW-0408">Iron</keyword>
<keyword evidence="5" id="KW-1185">Reference proteome</keyword>
<sequence>MSGIYIHIPFCKQACHYCDFHFSTSMKKKDEMILALAKEIRLRKIELENDVVETIYFGGGTPSVLQISELNFLINEVYANYQVAENPEITLEANPDDLSSERIIALSESPINRLSIGIQSFFEDDLKMMNRAHNSAEARKCLEEATRYFDNISLDLIYGIPGMSDEMWKQNIETALSFGVPHISSYALTVEPKTALKKLIDTGKIAEPQDEVASNHFMILVEMLQKNDFIHYELSNFGKENYFSKNNSAYWLGKKYIGIGPSAHSYDGKKRGWNIANNSLYLKSIQESILPLETETLSQSDRYNEYIMTGLRTIWGVSLQRIEEEFGWEYLNYLKKQSQKFLDDELVFIENNILKPTAKGKFLTDGIASDLFYLNLE</sequence>
<comment type="subcellular location">
    <subcellularLocation>
        <location evidence="2">Cytoplasm</location>
    </subcellularLocation>
</comment>
<evidence type="ECO:0000313" key="5">
    <source>
        <dbReference type="Proteomes" id="UP000675047"/>
    </source>
</evidence>
<dbReference type="PANTHER" id="PTHR13932">
    <property type="entry name" value="COPROPORPHYRINIGEN III OXIDASE"/>
    <property type="match status" value="1"/>
</dbReference>
<dbReference type="InterPro" id="IPR058240">
    <property type="entry name" value="rSAM_sf"/>
</dbReference>
<evidence type="ECO:0000259" key="3">
    <source>
        <dbReference type="PROSITE" id="PS51918"/>
    </source>
</evidence>
<dbReference type="InterPro" id="IPR006638">
    <property type="entry name" value="Elp3/MiaA/NifB-like_rSAM"/>
</dbReference>
<gene>
    <name evidence="4" type="primary">hemW</name>
    <name evidence="4" type="ORF">J3495_15770</name>
</gene>
<evidence type="ECO:0000313" key="4">
    <source>
        <dbReference type="EMBL" id="MBP4139533.1"/>
    </source>
</evidence>
<dbReference type="InterPro" id="IPR023404">
    <property type="entry name" value="rSAM_horseshoe"/>
</dbReference>
<dbReference type="AlphaFoldDB" id="A0A940X754"/>
<dbReference type="CDD" id="cd01335">
    <property type="entry name" value="Radical_SAM"/>
    <property type="match status" value="1"/>
</dbReference>
<dbReference type="Proteomes" id="UP000675047">
    <property type="component" value="Unassembled WGS sequence"/>
</dbReference>
<dbReference type="RefSeq" id="WP_210667501.1">
    <property type="nucleotide sequence ID" value="NZ_JAGFBV010000029.1"/>
</dbReference>
<dbReference type="EMBL" id="JAGFBV010000029">
    <property type="protein sequence ID" value="MBP4139533.1"/>
    <property type="molecule type" value="Genomic_DNA"/>
</dbReference>
<keyword evidence="2" id="KW-0479">Metal-binding</keyword>
<dbReference type="GO" id="GO:0006779">
    <property type="term" value="P:porphyrin-containing compound biosynthetic process"/>
    <property type="evidence" value="ECO:0007669"/>
    <property type="project" value="InterPro"/>
</dbReference>
<keyword evidence="2" id="KW-0004">4Fe-4S</keyword>
<dbReference type="SUPFAM" id="SSF102114">
    <property type="entry name" value="Radical SAM enzymes"/>
    <property type="match status" value="1"/>
</dbReference>
<dbReference type="SMART" id="SM00729">
    <property type="entry name" value="Elp3"/>
    <property type="match status" value="1"/>
</dbReference>
<keyword evidence="2" id="KW-0949">S-adenosyl-L-methionine</keyword>
<keyword evidence="2" id="KW-0143">Chaperone</keyword>
<dbReference type="SFLD" id="SFLDF00288">
    <property type="entry name" value="HemN-like__clustered_with_nucl"/>
    <property type="match status" value="1"/>
</dbReference>